<keyword evidence="6" id="KW-0411">Iron-sulfur</keyword>
<reference evidence="9 10" key="1">
    <citation type="journal article" date="2023" name="Nucleic Acids Res.">
        <title>The hologenome of Daphnia magna reveals possible DNA methylation and microbiome-mediated evolution of the host genome.</title>
        <authorList>
            <person name="Chaturvedi A."/>
            <person name="Li X."/>
            <person name="Dhandapani V."/>
            <person name="Marshall H."/>
            <person name="Kissane S."/>
            <person name="Cuenca-Cambronero M."/>
            <person name="Asole G."/>
            <person name="Calvet F."/>
            <person name="Ruiz-Romero M."/>
            <person name="Marangio P."/>
            <person name="Guigo R."/>
            <person name="Rago D."/>
            <person name="Mirbahai L."/>
            <person name="Eastwood N."/>
            <person name="Colbourne J.K."/>
            <person name="Zhou J."/>
            <person name="Mallon E."/>
            <person name="Orsini L."/>
        </authorList>
    </citation>
    <scope>NUCLEOTIDE SEQUENCE [LARGE SCALE GENOMIC DNA]</scope>
    <source>
        <strain evidence="9">LRV0_1</strain>
    </source>
</reference>
<evidence type="ECO:0000256" key="6">
    <source>
        <dbReference type="ARBA" id="ARBA00023014"/>
    </source>
</evidence>
<organism evidence="9 10">
    <name type="scientific">Daphnia magna</name>
    <dbReference type="NCBI Taxonomy" id="35525"/>
    <lineage>
        <taxon>Eukaryota</taxon>
        <taxon>Metazoa</taxon>
        <taxon>Ecdysozoa</taxon>
        <taxon>Arthropoda</taxon>
        <taxon>Crustacea</taxon>
        <taxon>Branchiopoda</taxon>
        <taxon>Diplostraca</taxon>
        <taxon>Cladocera</taxon>
        <taxon>Anomopoda</taxon>
        <taxon>Daphniidae</taxon>
        <taxon>Daphnia</taxon>
    </lineage>
</organism>
<comment type="caution">
    <text evidence="9">The sequence shown here is derived from an EMBL/GenBank/DDBJ whole genome shotgun (WGS) entry which is preliminary data.</text>
</comment>
<evidence type="ECO:0000259" key="8">
    <source>
        <dbReference type="PROSITE" id="PS51918"/>
    </source>
</evidence>
<dbReference type="NCBIfam" id="NF038283">
    <property type="entry name" value="viperin_w_prok"/>
    <property type="match status" value="1"/>
</dbReference>
<keyword evidence="4" id="KW-0479">Metal-binding</keyword>
<evidence type="ECO:0000256" key="2">
    <source>
        <dbReference type="ARBA" id="ARBA00022485"/>
    </source>
</evidence>
<evidence type="ECO:0000256" key="1">
    <source>
        <dbReference type="ARBA" id="ARBA00001966"/>
    </source>
</evidence>
<evidence type="ECO:0000256" key="5">
    <source>
        <dbReference type="ARBA" id="ARBA00023004"/>
    </source>
</evidence>
<keyword evidence="2" id="KW-0004">4Fe-4S</keyword>
<dbReference type="InterPro" id="IPR007197">
    <property type="entry name" value="rSAM"/>
</dbReference>
<keyword evidence="3" id="KW-0949">S-adenosyl-L-methionine</keyword>
<dbReference type="PROSITE" id="PS51918">
    <property type="entry name" value="RADICAL_SAM"/>
    <property type="match status" value="1"/>
</dbReference>
<dbReference type="CDD" id="cd01335">
    <property type="entry name" value="Radical_SAM"/>
    <property type="match status" value="1"/>
</dbReference>
<evidence type="ECO:0000313" key="10">
    <source>
        <dbReference type="Proteomes" id="UP001234178"/>
    </source>
</evidence>
<name>A0ABR0AJX1_9CRUS</name>
<dbReference type="EMBL" id="JAOYFB010000038">
    <property type="protein sequence ID" value="KAK4025424.1"/>
    <property type="molecule type" value="Genomic_DNA"/>
</dbReference>
<protein>
    <recommendedName>
        <fullName evidence="8">Radical SAM core domain-containing protein</fullName>
    </recommendedName>
</protein>
<dbReference type="PANTHER" id="PTHR21339:SF0">
    <property type="entry name" value="S-ADENOSYLMETHIONINE-DEPENDENT NUCLEOTIDE DEHYDRATASE RSAD2"/>
    <property type="match status" value="1"/>
</dbReference>
<dbReference type="InterPro" id="IPR013785">
    <property type="entry name" value="Aldolase_TIM"/>
</dbReference>
<dbReference type="Gene3D" id="3.20.20.70">
    <property type="entry name" value="Aldolase class I"/>
    <property type="match status" value="1"/>
</dbReference>
<comment type="cofactor">
    <cofactor evidence="1">
        <name>[4Fe-4S] cluster</name>
        <dbReference type="ChEBI" id="CHEBI:49883"/>
    </cofactor>
</comment>
<evidence type="ECO:0000313" key="9">
    <source>
        <dbReference type="EMBL" id="KAK4025424.1"/>
    </source>
</evidence>
<gene>
    <name evidence="9" type="ORF">OUZ56_014494</name>
</gene>
<keyword evidence="10" id="KW-1185">Reference proteome</keyword>
<proteinExistence type="predicted"/>
<dbReference type="InterPro" id="IPR058240">
    <property type="entry name" value="rSAM_sf"/>
</dbReference>
<dbReference type="InterPro" id="IPR026372">
    <property type="entry name" value="RSAD2"/>
</dbReference>
<keyword evidence="5" id="KW-0408">Iron</keyword>
<dbReference type="Proteomes" id="UP001234178">
    <property type="component" value="Unassembled WGS sequence"/>
</dbReference>
<sequence>MRGLRLLHEAGMEKINFSGGEPFIHQKGRYLGHLVRFCKRELGLASVSIVSNGSLITEDWFIRFGEHLDILAISCDSFQPETNNLIGRHRNSNKKEVATCKDDDQHLESLERVRGWCRDYRVAFKINSVINTHNFDEDMNRQIRQLNPVRWKVFQCLLIGGENHGKEALRNAEKFVVTDQQFESFLQRHREVACLVPESNVKMRNSYLILDERMRFLDCVDGRKTPSPSLLDVGVEAAIQASGFDEAMFFQRGGKYVWSKSDMSPSLLEW</sequence>
<evidence type="ECO:0000256" key="4">
    <source>
        <dbReference type="ARBA" id="ARBA00022723"/>
    </source>
</evidence>
<evidence type="ECO:0000256" key="3">
    <source>
        <dbReference type="ARBA" id="ARBA00022691"/>
    </source>
</evidence>
<accession>A0ABR0AJX1</accession>
<dbReference type="InterPro" id="IPR051196">
    <property type="entry name" value="RSAD2/Viperin_antiviral"/>
</dbReference>
<dbReference type="NCBIfam" id="TIGR04278">
    <property type="entry name" value="viperin"/>
    <property type="match status" value="1"/>
</dbReference>
<dbReference type="SUPFAM" id="SSF102114">
    <property type="entry name" value="Radical SAM enzymes"/>
    <property type="match status" value="1"/>
</dbReference>
<feature type="domain" description="Radical SAM core" evidence="8">
    <location>
        <begin position="1"/>
        <end position="195"/>
    </location>
</feature>
<dbReference type="Pfam" id="PF04055">
    <property type="entry name" value="Radical_SAM"/>
    <property type="match status" value="1"/>
</dbReference>
<dbReference type="PANTHER" id="PTHR21339">
    <property type="entry name" value="RADICAL S-ADENOSYL METHIONINE DOMAIN-CONTAINING PROTEIN 2"/>
    <property type="match status" value="1"/>
</dbReference>
<keyword evidence="7" id="KW-0051">Antiviral defense</keyword>
<evidence type="ECO:0000256" key="7">
    <source>
        <dbReference type="ARBA" id="ARBA00023118"/>
    </source>
</evidence>